<keyword evidence="1" id="KW-0812">Transmembrane</keyword>
<keyword evidence="1" id="KW-0472">Membrane</keyword>
<dbReference type="GeneID" id="85437313"/>
<dbReference type="EMBL" id="JAHLJV010000009">
    <property type="protein sequence ID" value="KAK1597225.1"/>
    <property type="molecule type" value="Genomic_DNA"/>
</dbReference>
<sequence>MRKGVTVTNRSEPLLLLFSRLSRSTRSVGRYTLASSVDVWVALPESTPGDGHVKGRRPNGAGAVQNVLTSHVLCLRSLLGRCFVPFSVALFHPLPHTNPTANAQKARQSMLLLVLGVGVGVGVGAGAGAGVGAHVVLLLARSWPGYFPDTHRQGQTPVLFQDCLWGIRF</sequence>
<dbReference type="RefSeq" id="XP_060418039.1">
    <property type="nucleotide sequence ID" value="XM_060553073.1"/>
</dbReference>
<feature type="transmembrane region" description="Helical" evidence="1">
    <location>
        <begin position="111"/>
        <end position="140"/>
    </location>
</feature>
<evidence type="ECO:0000256" key="1">
    <source>
        <dbReference type="SAM" id="Phobius"/>
    </source>
</evidence>
<reference evidence="2" key="1">
    <citation type="submission" date="2021-06" db="EMBL/GenBank/DDBJ databases">
        <title>Comparative genomics, transcriptomics and evolutionary studies reveal genomic signatures of adaptation to plant cell wall in hemibiotrophic fungi.</title>
        <authorList>
            <consortium name="DOE Joint Genome Institute"/>
            <person name="Baroncelli R."/>
            <person name="Diaz J.F."/>
            <person name="Benocci T."/>
            <person name="Peng M."/>
            <person name="Battaglia E."/>
            <person name="Haridas S."/>
            <person name="Andreopoulos W."/>
            <person name="Labutti K."/>
            <person name="Pangilinan J."/>
            <person name="Floch G.L."/>
            <person name="Makela M.R."/>
            <person name="Henrissat B."/>
            <person name="Grigoriev I.V."/>
            <person name="Crouch J.A."/>
            <person name="De Vries R.P."/>
            <person name="Sukno S.A."/>
            <person name="Thon M.R."/>
        </authorList>
    </citation>
    <scope>NUCLEOTIDE SEQUENCE</scope>
    <source>
        <strain evidence="2">CBS 125086</strain>
    </source>
</reference>
<proteinExistence type="predicted"/>
<protein>
    <submittedName>
        <fullName evidence="2">Uncharacterized protein</fullName>
    </submittedName>
</protein>
<organism evidence="2 3">
    <name type="scientific">Colletotrichum navitas</name>
    <dbReference type="NCBI Taxonomy" id="681940"/>
    <lineage>
        <taxon>Eukaryota</taxon>
        <taxon>Fungi</taxon>
        <taxon>Dikarya</taxon>
        <taxon>Ascomycota</taxon>
        <taxon>Pezizomycotina</taxon>
        <taxon>Sordariomycetes</taxon>
        <taxon>Hypocreomycetidae</taxon>
        <taxon>Glomerellales</taxon>
        <taxon>Glomerellaceae</taxon>
        <taxon>Colletotrichum</taxon>
        <taxon>Colletotrichum graminicola species complex</taxon>
    </lineage>
</organism>
<keyword evidence="1" id="KW-1133">Transmembrane helix</keyword>
<dbReference type="Proteomes" id="UP001230504">
    <property type="component" value="Unassembled WGS sequence"/>
</dbReference>
<name>A0AAD8Q7E2_9PEZI</name>
<comment type="caution">
    <text evidence="2">The sequence shown here is derived from an EMBL/GenBank/DDBJ whole genome shotgun (WGS) entry which is preliminary data.</text>
</comment>
<accession>A0AAD8Q7E2</accession>
<keyword evidence="3" id="KW-1185">Reference proteome</keyword>
<evidence type="ECO:0000313" key="2">
    <source>
        <dbReference type="EMBL" id="KAK1597225.1"/>
    </source>
</evidence>
<dbReference type="AlphaFoldDB" id="A0AAD8Q7E2"/>
<gene>
    <name evidence="2" type="ORF">LY79DRAFT_408553</name>
</gene>
<evidence type="ECO:0000313" key="3">
    <source>
        <dbReference type="Proteomes" id="UP001230504"/>
    </source>
</evidence>